<keyword evidence="1" id="KW-0812">Transmembrane</keyword>
<evidence type="ECO:0000313" key="2">
    <source>
        <dbReference type="EMBL" id="SEI80225.1"/>
    </source>
</evidence>
<dbReference type="AlphaFoldDB" id="A0A1H6TVH8"/>
<organism evidence="2 3">
    <name type="scientific">Myroides marinus</name>
    <dbReference type="NCBI Taxonomy" id="703342"/>
    <lineage>
        <taxon>Bacteria</taxon>
        <taxon>Pseudomonadati</taxon>
        <taxon>Bacteroidota</taxon>
        <taxon>Flavobacteriia</taxon>
        <taxon>Flavobacteriales</taxon>
        <taxon>Flavobacteriaceae</taxon>
        <taxon>Myroides</taxon>
    </lineage>
</organism>
<evidence type="ECO:0000313" key="3">
    <source>
        <dbReference type="Proteomes" id="UP000183077"/>
    </source>
</evidence>
<keyword evidence="1" id="KW-0472">Membrane</keyword>
<feature type="transmembrane region" description="Helical" evidence="1">
    <location>
        <begin position="6"/>
        <end position="25"/>
    </location>
</feature>
<name>A0A1H6TVH8_9FLAO</name>
<evidence type="ECO:0000256" key="1">
    <source>
        <dbReference type="SAM" id="Phobius"/>
    </source>
</evidence>
<dbReference type="EMBL" id="FNYS01000005">
    <property type="protein sequence ID" value="SEI80225.1"/>
    <property type="molecule type" value="Genomic_DNA"/>
</dbReference>
<gene>
    <name evidence="2" type="ORF">SAMN04488018_1058</name>
</gene>
<keyword evidence="1" id="KW-1133">Transmembrane helix</keyword>
<accession>A0A1H6TVH8</accession>
<sequence length="42" mass="4820">MTISYNAFFSSICELNAFLIFLFVVKEINLDLFLSTNLTNPD</sequence>
<proteinExistence type="predicted"/>
<dbReference type="Proteomes" id="UP000183077">
    <property type="component" value="Unassembled WGS sequence"/>
</dbReference>
<protein>
    <submittedName>
        <fullName evidence="2">Uncharacterized protein</fullName>
    </submittedName>
</protein>
<reference evidence="2 3" key="1">
    <citation type="submission" date="2016-10" db="EMBL/GenBank/DDBJ databases">
        <authorList>
            <person name="de Groot N.N."/>
        </authorList>
    </citation>
    <scope>NUCLEOTIDE SEQUENCE [LARGE SCALE GENOMIC DNA]</scope>
    <source>
        <strain evidence="2 3">DSM 23048</strain>
    </source>
</reference>